<dbReference type="InterPro" id="IPR045584">
    <property type="entry name" value="Pilin-like"/>
</dbReference>
<dbReference type="NCBIfam" id="TIGR02532">
    <property type="entry name" value="IV_pilin_GFxxxE"/>
    <property type="match status" value="1"/>
</dbReference>
<accession>A0A3E1K4T9</accession>
<dbReference type="InterPro" id="IPR013545">
    <property type="entry name" value="T2SS_protein-GspG_C"/>
</dbReference>
<keyword evidence="7 11" id="KW-0812">Transmembrane</keyword>
<evidence type="ECO:0000256" key="8">
    <source>
        <dbReference type="ARBA" id="ARBA00022989"/>
    </source>
</evidence>
<evidence type="ECO:0000313" key="13">
    <source>
        <dbReference type="EMBL" id="RFF29031.1"/>
    </source>
</evidence>
<reference evidence="13 14" key="1">
    <citation type="submission" date="2018-08" db="EMBL/GenBank/DDBJ databases">
        <title>Wenzhouxiangella salilacus sp. nov., a novel bacterium isolated from a saline lake in Xinjiang Province, China.</title>
        <authorList>
            <person name="Han S."/>
        </authorList>
    </citation>
    <scope>NUCLEOTIDE SEQUENCE [LARGE SCALE GENOMIC DNA]</scope>
    <source>
        <strain evidence="13 14">XDB06</strain>
    </source>
</reference>
<evidence type="ECO:0000256" key="3">
    <source>
        <dbReference type="ARBA" id="ARBA00020042"/>
    </source>
</evidence>
<dbReference type="PROSITE" id="PS00409">
    <property type="entry name" value="PROKAR_NTER_METHYL"/>
    <property type="match status" value="1"/>
</dbReference>
<dbReference type="AlphaFoldDB" id="A0A3E1K4T9"/>
<dbReference type="InterPro" id="IPR012902">
    <property type="entry name" value="N_methyl_site"/>
</dbReference>
<dbReference type="PANTHER" id="PTHR30093:SF44">
    <property type="entry name" value="TYPE II SECRETION SYSTEM CORE PROTEIN G"/>
    <property type="match status" value="1"/>
</dbReference>
<evidence type="ECO:0000256" key="7">
    <source>
        <dbReference type="ARBA" id="ARBA00022692"/>
    </source>
</evidence>
<dbReference type="InterPro" id="IPR010054">
    <property type="entry name" value="Type2_sec_GspG"/>
</dbReference>
<evidence type="ECO:0000256" key="11">
    <source>
        <dbReference type="SAM" id="Phobius"/>
    </source>
</evidence>
<dbReference type="GO" id="GO:0015627">
    <property type="term" value="C:type II protein secretion system complex"/>
    <property type="evidence" value="ECO:0007669"/>
    <property type="project" value="InterPro"/>
</dbReference>
<comment type="subcellular location">
    <subcellularLocation>
        <location evidence="1">Cell inner membrane</location>
        <topology evidence="1">Single-pass membrane protein</topology>
    </subcellularLocation>
</comment>
<dbReference type="PRINTS" id="PR00813">
    <property type="entry name" value="BCTERIALGSPG"/>
</dbReference>
<comment type="caution">
    <text evidence="13">The sequence shown here is derived from an EMBL/GenBank/DDBJ whole genome shotgun (WGS) entry which is preliminary data.</text>
</comment>
<dbReference type="Gene3D" id="3.30.700.10">
    <property type="entry name" value="Glycoprotein, Type 4 Pilin"/>
    <property type="match status" value="1"/>
</dbReference>
<keyword evidence="6" id="KW-0997">Cell inner membrane</keyword>
<dbReference type="GO" id="GO:0015628">
    <property type="term" value="P:protein secretion by the type II secretion system"/>
    <property type="evidence" value="ECO:0007669"/>
    <property type="project" value="InterPro"/>
</dbReference>
<proteinExistence type="inferred from homology"/>
<dbReference type="Pfam" id="PF07963">
    <property type="entry name" value="N_methyl"/>
    <property type="match status" value="1"/>
</dbReference>
<dbReference type="Pfam" id="PF08334">
    <property type="entry name" value="T2SSG"/>
    <property type="match status" value="1"/>
</dbReference>
<dbReference type="Proteomes" id="UP000260351">
    <property type="component" value="Unassembled WGS sequence"/>
</dbReference>
<evidence type="ECO:0000256" key="5">
    <source>
        <dbReference type="ARBA" id="ARBA00022481"/>
    </source>
</evidence>
<evidence type="ECO:0000256" key="6">
    <source>
        <dbReference type="ARBA" id="ARBA00022519"/>
    </source>
</evidence>
<evidence type="ECO:0000259" key="12">
    <source>
        <dbReference type="Pfam" id="PF08334"/>
    </source>
</evidence>
<name>A0A3E1K4T9_9GAMM</name>
<keyword evidence="5" id="KW-0488">Methylation</keyword>
<comment type="similarity">
    <text evidence="2">Belongs to the GSP G family.</text>
</comment>
<feature type="transmembrane region" description="Helical" evidence="11">
    <location>
        <begin position="12"/>
        <end position="34"/>
    </location>
</feature>
<dbReference type="RefSeq" id="WP_116651837.1">
    <property type="nucleotide sequence ID" value="NZ_QUZK01000052.1"/>
</dbReference>
<feature type="domain" description="Type II secretion system protein GspG C-terminal" evidence="12">
    <location>
        <begin position="32"/>
        <end position="135"/>
    </location>
</feature>
<dbReference type="OrthoDB" id="9795612at2"/>
<sequence length="136" mass="14993">MNTMRNGAGFSLIELLVVLMILGLIAGLVVPNVLERGEDAKLKAAAAEVQRISMAVDEYYLDNGRPPEELRQLVDKPGNASNWNGPYINESNLNDPWENAYQYRYPGQHRSYDIWSHGADGSPGGEGANADITSWD</sequence>
<evidence type="ECO:0000256" key="2">
    <source>
        <dbReference type="ARBA" id="ARBA00009984"/>
    </source>
</evidence>
<keyword evidence="14" id="KW-1185">Reference proteome</keyword>
<feature type="region of interest" description="Disordered" evidence="10">
    <location>
        <begin position="117"/>
        <end position="136"/>
    </location>
</feature>
<keyword evidence="8 11" id="KW-1133">Transmembrane helix</keyword>
<evidence type="ECO:0000256" key="4">
    <source>
        <dbReference type="ARBA" id="ARBA00022475"/>
    </source>
</evidence>
<keyword evidence="4" id="KW-1003">Cell membrane</keyword>
<evidence type="ECO:0000313" key="14">
    <source>
        <dbReference type="Proteomes" id="UP000260351"/>
    </source>
</evidence>
<dbReference type="SUPFAM" id="SSF54523">
    <property type="entry name" value="Pili subunits"/>
    <property type="match status" value="1"/>
</dbReference>
<evidence type="ECO:0000256" key="1">
    <source>
        <dbReference type="ARBA" id="ARBA00004377"/>
    </source>
</evidence>
<gene>
    <name evidence="13" type="primary">gspG</name>
    <name evidence="13" type="ORF">DZC52_14330</name>
</gene>
<keyword evidence="9 11" id="KW-0472">Membrane</keyword>
<dbReference type="PANTHER" id="PTHR30093">
    <property type="entry name" value="GENERAL SECRETION PATHWAY PROTEIN G"/>
    <property type="match status" value="1"/>
</dbReference>
<dbReference type="NCBIfam" id="TIGR01710">
    <property type="entry name" value="typeII_sec_gspG"/>
    <property type="match status" value="1"/>
</dbReference>
<evidence type="ECO:0000256" key="9">
    <source>
        <dbReference type="ARBA" id="ARBA00023136"/>
    </source>
</evidence>
<dbReference type="EMBL" id="QUZK01000052">
    <property type="protein sequence ID" value="RFF29031.1"/>
    <property type="molecule type" value="Genomic_DNA"/>
</dbReference>
<organism evidence="13 14">
    <name type="scientific">Wenzhouxiangella sediminis</name>
    <dbReference type="NCBI Taxonomy" id="1792836"/>
    <lineage>
        <taxon>Bacteria</taxon>
        <taxon>Pseudomonadati</taxon>
        <taxon>Pseudomonadota</taxon>
        <taxon>Gammaproteobacteria</taxon>
        <taxon>Chromatiales</taxon>
        <taxon>Wenzhouxiangellaceae</taxon>
        <taxon>Wenzhouxiangella</taxon>
    </lineage>
</organism>
<dbReference type="GO" id="GO:0005886">
    <property type="term" value="C:plasma membrane"/>
    <property type="evidence" value="ECO:0007669"/>
    <property type="project" value="UniProtKB-SubCell"/>
</dbReference>
<dbReference type="InterPro" id="IPR000983">
    <property type="entry name" value="Bac_GSPG_pilin"/>
</dbReference>
<protein>
    <recommendedName>
        <fullName evidence="3">Type II secretion system core protein G</fullName>
    </recommendedName>
</protein>
<evidence type="ECO:0000256" key="10">
    <source>
        <dbReference type="SAM" id="MobiDB-lite"/>
    </source>
</evidence>